<organism evidence="8 9">
    <name type="scientific">Actinomortierella ambigua</name>
    <dbReference type="NCBI Taxonomy" id="1343610"/>
    <lineage>
        <taxon>Eukaryota</taxon>
        <taxon>Fungi</taxon>
        <taxon>Fungi incertae sedis</taxon>
        <taxon>Mucoromycota</taxon>
        <taxon>Mortierellomycotina</taxon>
        <taxon>Mortierellomycetes</taxon>
        <taxon>Mortierellales</taxon>
        <taxon>Mortierellaceae</taxon>
        <taxon>Actinomortierella</taxon>
    </lineage>
</organism>
<feature type="region of interest" description="Disordered" evidence="6">
    <location>
        <begin position="146"/>
        <end position="171"/>
    </location>
</feature>
<feature type="region of interest" description="Disordered" evidence="6">
    <location>
        <begin position="270"/>
        <end position="357"/>
    </location>
</feature>
<dbReference type="PROSITE" id="PS00028">
    <property type="entry name" value="ZINC_FINGER_C2H2_1"/>
    <property type="match status" value="2"/>
</dbReference>
<feature type="compositionally biased region" description="Polar residues" evidence="6">
    <location>
        <begin position="159"/>
        <end position="170"/>
    </location>
</feature>
<feature type="compositionally biased region" description="Low complexity" evidence="6">
    <location>
        <begin position="304"/>
        <end position="322"/>
    </location>
</feature>
<dbReference type="InterPro" id="IPR013087">
    <property type="entry name" value="Znf_C2H2_type"/>
</dbReference>
<dbReference type="GO" id="GO:0005634">
    <property type="term" value="C:nucleus"/>
    <property type="evidence" value="ECO:0007669"/>
    <property type="project" value="TreeGrafter"/>
</dbReference>
<protein>
    <recommendedName>
        <fullName evidence="7">C2H2-type domain-containing protein</fullName>
    </recommendedName>
</protein>
<evidence type="ECO:0000256" key="4">
    <source>
        <dbReference type="ARBA" id="ARBA00022833"/>
    </source>
</evidence>
<feature type="compositionally biased region" description="Low complexity" evidence="6">
    <location>
        <begin position="332"/>
        <end position="346"/>
    </location>
</feature>
<dbReference type="Gene3D" id="3.30.160.60">
    <property type="entry name" value="Classic Zinc Finger"/>
    <property type="match status" value="1"/>
</dbReference>
<keyword evidence="9" id="KW-1185">Reference proteome</keyword>
<feature type="region of interest" description="Disordered" evidence="6">
    <location>
        <begin position="542"/>
        <end position="601"/>
    </location>
</feature>
<evidence type="ECO:0000256" key="1">
    <source>
        <dbReference type="ARBA" id="ARBA00022723"/>
    </source>
</evidence>
<dbReference type="InterPro" id="IPR051580">
    <property type="entry name" value="ZnF-Chromatin_assoc"/>
</dbReference>
<dbReference type="PANTHER" id="PTHR23057:SF0">
    <property type="entry name" value="JUXTAPOSED WITH ANOTHER ZINC FINGER PROTEIN 1"/>
    <property type="match status" value="1"/>
</dbReference>
<accession>A0A9P6Q330</accession>
<keyword evidence="1" id="KW-0479">Metal-binding</keyword>
<dbReference type="Proteomes" id="UP000807716">
    <property type="component" value="Unassembled WGS sequence"/>
</dbReference>
<feature type="compositionally biased region" description="Polar residues" evidence="6">
    <location>
        <begin position="586"/>
        <end position="601"/>
    </location>
</feature>
<evidence type="ECO:0000313" key="8">
    <source>
        <dbReference type="EMBL" id="KAG0258258.1"/>
    </source>
</evidence>
<proteinExistence type="predicted"/>
<evidence type="ECO:0000256" key="3">
    <source>
        <dbReference type="ARBA" id="ARBA00022771"/>
    </source>
</evidence>
<name>A0A9P6Q330_9FUNG</name>
<reference evidence="8" key="1">
    <citation type="journal article" date="2020" name="Fungal Divers.">
        <title>Resolving the Mortierellaceae phylogeny through synthesis of multi-gene phylogenetics and phylogenomics.</title>
        <authorList>
            <person name="Vandepol N."/>
            <person name="Liber J."/>
            <person name="Desiro A."/>
            <person name="Na H."/>
            <person name="Kennedy M."/>
            <person name="Barry K."/>
            <person name="Grigoriev I.V."/>
            <person name="Miller A.N."/>
            <person name="O'Donnell K."/>
            <person name="Stajich J.E."/>
            <person name="Bonito G."/>
        </authorList>
    </citation>
    <scope>NUCLEOTIDE SEQUENCE</scope>
    <source>
        <strain evidence="8">BC1065</strain>
    </source>
</reference>
<dbReference type="GO" id="GO:0008270">
    <property type="term" value="F:zinc ion binding"/>
    <property type="evidence" value="ECO:0007669"/>
    <property type="project" value="UniProtKB-KW"/>
</dbReference>
<evidence type="ECO:0000256" key="2">
    <source>
        <dbReference type="ARBA" id="ARBA00022737"/>
    </source>
</evidence>
<dbReference type="EMBL" id="JAAAJB010000331">
    <property type="protein sequence ID" value="KAG0258258.1"/>
    <property type="molecule type" value="Genomic_DNA"/>
</dbReference>
<keyword evidence="4" id="KW-0862">Zinc</keyword>
<dbReference type="OrthoDB" id="3269380at2759"/>
<feature type="domain" description="C2H2-type" evidence="7">
    <location>
        <begin position="420"/>
        <end position="445"/>
    </location>
</feature>
<evidence type="ECO:0000259" key="7">
    <source>
        <dbReference type="PROSITE" id="PS50157"/>
    </source>
</evidence>
<dbReference type="PANTHER" id="PTHR23057">
    <property type="entry name" value="JUXTAPOSED WITH ANOTHER ZINC FINGER PROTEIN 1"/>
    <property type="match status" value="1"/>
</dbReference>
<gene>
    <name evidence="8" type="ORF">DFQ27_004732</name>
</gene>
<dbReference type="PROSITE" id="PS50157">
    <property type="entry name" value="ZINC_FINGER_C2H2_2"/>
    <property type="match status" value="2"/>
</dbReference>
<evidence type="ECO:0000256" key="6">
    <source>
        <dbReference type="SAM" id="MobiDB-lite"/>
    </source>
</evidence>
<feature type="compositionally biased region" description="Basic and acidic residues" evidence="6">
    <location>
        <begin position="571"/>
        <end position="585"/>
    </location>
</feature>
<comment type="caution">
    <text evidence="8">The sequence shown here is derived from an EMBL/GenBank/DDBJ whole genome shotgun (WGS) entry which is preliminary data.</text>
</comment>
<feature type="compositionally biased region" description="Polar residues" evidence="6">
    <location>
        <begin position="278"/>
        <end position="295"/>
    </location>
</feature>
<feature type="compositionally biased region" description="Polar residues" evidence="6">
    <location>
        <begin position="546"/>
        <end position="568"/>
    </location>
</feature>
<evidence type="ECO:0000256" key="5">
    <source>
        <dbReference type="PROSITE-ProRule" id="PRU00042"/>
    </source>
</evidence>
<sequence>MPSSTAPSININTPEAALLASSPSTAHLNNGSFTNTPLSSSINASNFAAAVTFRRPSLAVSAGSFHAAQLRRPSFFAPFPYSMSPHQSDLVAHEFGSSPRVGGDVYQRDLETNYCKNFSCCGLNLNDLHALLQHYEEAHVRFEDDDMHPAGSFDDEDWSTGSESVSSSPQPAVKQLNHHYNNQLLNNPIKTANPPTLAAAAAANQHKHTPLSLLNSRKKGNGVSLSDIYAEDSVFQMDDAAAFPNSILRSTQPRETTAAKKRDLAAYSTSFDKHSPLSKKTTTHQAHPSGLSHSITPGKDKTHTSSSSSSSTATVVSSTSSSPLKNTQDGQSRSTSNNGSSASTTTEGAPQKSLVSSLTPAQQDEMLNTITGYLEQAIQQGILPTGQSLTAEDLIHKRDEIMSMMESIGRSGSSGADKPYRCTVDGCDKAYKNPNGLKYHNQHGHCSVPGSAEDDKLNAKPYRCTFLECGKCYKNLNGLKYHIEHSHPNLAAALHAHIPGFATMDGNNVSQAAIAAAAAIAAVQANPMMMAAASAIMASASNNSNRQSPLSPASDQTPDSSPNASPVLTATDRKNAAADKMHYRNTDSTLSTDVTPMTSPVLSHAPLSIKTSGNLVPGLMTPLTLSPTSATAPRSPTSGSQVSNLTAALAAVSVEQQRLQQQQQHTQRK</sequence>
<keyword evidence="2" id="KW-0677">Repeat</keyword>
<keyword evidence="3 5" id="KW-0863">Zinc-finger</keyword>
<evidence type="ECO:0000313" key="9">
    <source>
        <dbReference type="Proteomes" id="UP000807716"/>
    </source>
</evidence>
<dbReference type="AlphaFoldDB" id="A0A9P6Q330"/>
<dbReference type="SMART" id="SM00355">
    <property type="entry name" value="ZnF_C2H2"/>
    <property type="match status" value="2"/>
</dbReference>
<feature type="domain" description="C2H2-type" evidence="7">
    <location>
        <begin position="462"/>
        <end position="492"/>
    </location>
</feature>